<feature type="compositionally biased region" description="Low complexity" evidence="1">
    <location>
        <begin position="142"/>
        <end position="158"/>
    </location>
</feature>
<protein>
    <submittedName>
        <fullName evidence="2">Uncharacterized protein</fullName>
    </submittedName>
</protein>
<sequence length="158" mass="16848">MERIYEGMANGASAINSNFNELDETTVRNTGEETISGKKTFTEVIVFKQIKSMDDTEPESISGNSAPSGRVTYERRNGIVFVSGSGNWGSTTTGQTKVVAKLPEGFRPRESWQIGANAQGGNGENAWAIEANGEVKLTPNPGSSGTYSGWSTSYPAAN</sequence>
<proteinExistence type="predicted"/>
<evidence type="ECO:0000256" key="1">
    <source>
        <dbReference type="SAM" id="MobiDB-lite"/>
    </source>
</evidence>
<evidence type="ECO:0000313" key="2">
    <source>
        <dbReference type="EMBL" id="MEY8443365.1"/>
    </source>
</evidence>
<name>A0ABV4D2I1_9LACT</name>
<dbReference type="Gene3D" id="6.10.140.2190">
    <property type="match status" value="1"/>
</dbReference>
<dbReference type="EMBL" id="JBCLSH010000008">
    <property type="protein sequence ID" value="MEY8443365.1"/>
    <property type="molecule type" value="Genomic_DNA"/>
</dbReference>
<dbReference type="RefSeq" id="WP_369948068.1">
    <property type="nucleotide sequence ID" value="NZ_JBCLSH010000008.1"/>
</dbReference>
<dbReference type="SUPFAM" id="SSF69349">
    <property type="entry name" value="Phage fibre proteins"/>
    <property type="match status" value="1"/>
</dbReference>
<organism evidence="2 3">
    <name type="scientific">Lactococcus ileimucosae</name>
    <dbReference type="NCBI Taxonomy" id="2941329"/>
    <lineage>
        <taxon>Bacteria</taxon>
        <taxon>Bacillati</taxon>
        <taxon>Bacillota</taxon>
        <taxon>Bacilli</taxon>
        <taxon>Lactobacillales</taxon>
        <taxon>Streptococcaceae</taxon>
        <taxon>Lactococcus</taxon>
    </lineage>
</organism>
<accession>A0ABV4D2I1</accession>
<evidence type="ECO:0000313" key="3">
    <source>
        <dbReference type="Proteomes" id="UP001565283"/>
    </source>
</evidence>
<feature type="region of interest" description="Disordered" evidence="1">
    <location>
        <begin position="137"/>
        <end position="158"/>
    </location>
</feature>
<gene>
    <name evidence="2" type="ORF">AALA52_03790</name>
</gene>
<comment type="caution">
    <text evidence="2">The sequence shown here is derived from an EMBL/GenBank/DDBJ whole genome shotgun (WGS) entry which is preliminary data.</text>
</comment>
<dbReference type="Proteomes" id="UP001565283">
    <property type="component" value="Unassembled WGS sequence"/>
</dbReference>
<keyword evidence="3" id="KW-1185">Reference proteome</keyword>
<reference evidence="2 3" key="1">
    <citation type="submission" date="2024-03" db="EMBL/GenBank/DDBJ databases">
        <title>Mouse gut bacterial collection (mGBC) of GemPharmatech.</title>
        <authorList>
            <person name="He Y."/>
            <person name="Dong L."/>
            <person name="Wu D."/>
            <person name="Gao X."/>
            <person name="Lin Z."/>
        </authorList>
    </citation>
    <scope>NUCLEOTIDE SEQUENCE [LARGE SCALE GENOMIC DNA]</scope>
    <source>
        <strain evidence="2 3">61-15</strain>
    </source>
</reference>